<evidence type="ECO:0000259" key="1">
    <source>
        <dbReference type="Pfam" id="PF14534"/>
    </source>
</evidence>
<accession>A0A9X1RJD3</accession>
<dbReference type="NCBIfam" id="TIGR02246">
    <property type="entry name" value="SgcJ/EcaC family oxidoreductase"/>
    <property type="match status" value="1"/>
</dbReference>
<evidence type="ECO:0000313" key="2">
    <source>
        <dbReference type="EMBL" id="MCG5072343.1"/>
    </source>
</evidence>
<dbReference type="InterPro" id="IPR032710">
    <property type="entry name" value="NTF2-like_dom_sf"/>
</dbReference>
<dbReference type="AlphaFoldDB" id="A0A9X1RJD3"/>
<keyword evidence="3" id="KW-1185">Reference proteome</keyword>
<protein>
    <submittedName>
        <fullName evidence="2">SgcJ/EcaC family oxidoreductase</fullName>
    </submittedName>
</protein>
<organism evidence="2 3">
    <name type="scientific">Paraburkholderia tagetis</name>
    <dbReference type="NCBI Taxonomy" id="2913261"/>
    <lineage>
        <taxon>Bacteria</taxon>
        <taxon>Pseudomonadati</taxon>
        <taxon>Pseudomonadota</taxon>
        <taxon>Betaproteobacteria</taxon>
        <taxon>Burkholderiales</taxon>
        <taxon>Burkholderiaceae</taxon>
        <taxon>Paraburkholderia</taxon>
    </lineage>
</organism>
<name>A0A9X1RJD3_9BURK</name>
<gene>
    <name evidence="2" type="ORF">L5014_03010</name>
</gene>
<sequence length="127" mass="13926">MSDDERAIRQVVETWMVASKRGDTATVLDLMTDDAIFMVPGQEPFGKAAFAAASKGMEGTKLDGKSEIVELKILGDWAFVRNHIDIAVTPPNGSTVHRAGYTLTLLHKEADGQWRLARDANLLSVRN</sequence>
<dbReference type="Proteomes" id="UP001139308">
    <property type="component" value="Unassembled WGS sequence"/>
</dbReference>
<dbReference type="InterPro" id="IPR027843">
    <property type="entry name" value="DUF4440"/>
</dbReference>
<reference evidence="2" key="1">
    <citation type="submission" date="2022-01" db="EMBL/GenBank/DDBJ databases">
        <title>Genome sequence and assembly of Parabukholderia sp. RG36.</title>
        <authorList>
            <person name="Chhetri G."/>
        </authorList>
    </citation>
    <scope>NUCLEOTIDE SEQUENCE</scope>
    <source>
        <strain evidence="2">RG36</strain>
    </source>
</reference>
<evidence type="ECO:0000313" key="3">
    <source>
        <dbReference type="Proteomes" id="UP001139308"/>
    </source>
</evidence>
<dbReference type="Pfam" id="PF14534">
    <property type="entry name" value="DUF4440"/>
    <property type="match status" value="1"/>
</dbReference>
<proteinExistence type="predicted"/>
<dbReference type="InterPro" id="IPR011944">
    <property type="entry name" value="Steroid_delta5-4_isomerase"/>
</dbReference>
<dbReference type="Gene3D" id="3.10.450.50">
    <property type="match status" value="1"/>
</dbReference>
<feature type="domain" description="DUF4440" evidence="1">
    <location>
        <begin position="8"/>
        <end position="116"/>
    </location>
</feature>
<dbReference type="EMBL" id="JAKLJA010000001">
    <property type="protein sequence ID" value="MCG5072343.1"/>
    <property type="molecule type" value="Genomic_DNA"/>
</dbReference>
<comment type="caution">
    <text evidence="2">The sequence shown here is derived from an EMBL/GenBank/DDBJ whole genome shotgun (WGS) entry which is preliminary data.</text>
</comment>
<dbReference type="RefSeq" id="WP_238462093.1">
    <property type="nucleotide sequence ID" value="NZ_JAKLJA010000001.1"/>
</dbReference>
<dbReference type="SUPFAM" id="SSF54427">
    <property type="entry name" value="NTF2-like"/>
    <property type="match status" value="1"/>
</dbReference>